<evidence type="ECO:0000259" key="9">
    <source>
        <dbReference type="Pfam" id="PF02878"/>
    </source>
</evidence>
<evidence type="ECO:0000256" key="1">
    <source>
        <dbReference type="ARBA" id="ARBA00001946"/>
    </source>
</evidence>
<keyword evidence="4 7" id="KW-0479">Metal-binding</keyword>
<dbReference type="PROSITE" id="PS00710">
    <property type="entry name" value="PGM_PMM"/>
    <property type="match status" value="1"/>
</dbReference>
<evidence type="ECO:0000256" key="5">
    <source>
        <dbReference type="ARBA" id="ARBA00022842"/>
    </source>
</evidence>
<comment type="cofactor">
    <cofactor evidence="1">
        <name>Mg(2+)</name>
        <dbReference type="ChEBI" id="CHEBI:18420"/>
    </cofactor>
</comment>
<dbReference type="InterPro" id="IPR016066">
    <property type="entry name" value="A-D-PHexomutase_CS"/>
</dbReference>
<dbReference type="Gene3D" id="3.30.310.50">
    <property type="entry name" value="Alpha-D-phosphohexomutase, C-terminal domain"/>
    <property type="match status" value="1"/>
</dbReference>
<evidence type="ECO:0000256" key="7">
    <source>
        <dbReference type="RuleBase" id="RU004326"/>
    </source>
</evidence>
<dbReference type="PRINTS" id="PR00509">
    <property type="entry name" value="PGMPMM"/>
</dbReference>
<dbReference type="GO" id="GO:0000287">
    <property type="term" value="F:magnesium ion binding"/>
    <property type="evidence" value="ECO:0007669"/>
    <property type="project" value="InterPro"/>
</dbReference>
<accession>A0A501PRW9</accession>
<dbReference type="InterPro" id="IPR005841">
    <property type="entry name" value="Alpha-D-phosphohexomutase_SF"/>
</dbReference>
<dbReference type="CDD" id="cd03089">
    <property type="entry name" value="PMM_PGM"/>
    <property type="match status" value="1"/>
</dbReference>
<evidence type="ECO:0000259" key="10">
    <source>
        <dbReference type="Pfam" id="PF02879"/>
    </source>
</evidence>
<dbReference type="Pfam" id="PF00408">
    <property type="entry name" value="PGM_PMM_IV"/>
    <property type="match status" value="1"/>
</dbReference>
<dbReference type="SUPFAM" id="SSF53738">
    <property type="entry name" value="Phosphoglucomutase, first 3 domains"/>
    <property type="match status" value="3"/>
</dbReference>
<feature type="domain" description="Alpha-D-phosphohexomutase alpha/beta/alpha" evidence="9">
    <location>
        <begin position="10"/>
        <end position="119"/>
    </location>
</feature>
<evidence type="ECO:0000256" key="3">
    <source>
        <dbReference type="ARBA" id="ARBA00022553"/>
    </source>
</evidence>
<feature type="domain" description="Alpha-D-phosphohexomutase alpha/beta/alpha" evidence="11">
    <location>
        <begin position="259"/>
        <end position="368"/>
    </location>
</feature>
<dbReference type="InterPro" id="IPR016055">
    <property type="entry name" value="A-D-PHexomutase_a/b/a-I/II/III"/>
</dbReference>
<evidence type="ECO:0000313" key="12">
    <source>
        <dbReference type="EMBL" id="TPD63183.1"/>
    </source>
</evidence>
<comment type="caution">
    <text evidence="12">The sequence shown here is derived from an EMBL/GenBank/DDBJ whole genome shotgun (WGS) entry which is preliminary data.</text>
</comment>
<keyword evidence="13" id="KW-1185">Reference proteome</keyword>
<dbReference type="GO" id="GO:0016868">
    <property type="term" value="F:intramolecular phosphotransferase activity"/>
    <property type="evidence" value="ECO:0007669"/>
    <property type="project" value="InterPro"/>
</dbReference>
<evidence type="ECO:0000256" key="4">
    <source>
        <dbReference type="ARBA" id="ARBA00022723"/>
    </source>
</evidence>
<dbReference type="RefSeq" id="WP_139938476.1">
    <property type="nucleotide sequence ID" value="NZ_JBHSYP010000022.1"/>
</dbReference>
<dbReference type="InterPro" id="IPR005844">
    <property type="entry name" value="A-D-PHexomutase_a/b/a-I"/>
</dbReference>
<dbReference type="PANTHER" id="PTHR43771">
    <property type="entry name" value="PHOSPHOMANNOMUTASE"/>
    <property type="match status" value="1"/>
</dbReference>
<dbReference type="InterPro" id="IPR005843">
    <property type="entry name" value="A-D-PHexomutase_C"/>
</dbReference>
<evidence type="ECO:0000259" key="11">
    <source>
        <dbReference type="Pfam" id="PF02880"/>
    </source>
</evidence>
<keyword evidence="5 7" id="KW-0460">Magnesium</keyword>
<dbReference type="Proteomes" id="UP000319148">
    <property type="component" value="Unassembled WGS sequence"/>
</dbReference>
<dbReference type="OrthoDB" id="9803322at2"/>
<gene>
    <name evidence="12" type="ORF">FIV46_03655</name>
</gene>
<proteinExistence type="inferred from homology"/>
<dbReference type="Pfam" id="PF02878">
    <property type="entry name" value="PGM_PMM_I"/>
    <property type="match status" value="1"/>
</dbReference>
<dbReference type="NCBIfam" id="NF046027">
    <property type="entry name" value="PhglucPhmanMutPgmG"/>
    <property type="match status" value="1"/>
</dbReference>
<evidence type="ECO:0000256" key="6">
    <source>
        <dbReference type="ARBA" id="ARBA00023235"/>
    </source>
</evidence>
<feature type="domain" description="Alpha-D-phosphohexomutase alpha/beta/alpha" evidence="10">
    <location>
        <begin position="153"/>
        <end position="255"/>
    </location>
</feature>
<dbReference type="EMBL" id="VFIY01000004">
    <property type="protein sequence ID" value="TPD63183.1"/>
    <property type="molecule type" value="Genomic_DNA"/>
</dbReference>
<evidence type="ECO:0000313" key="13">
    <source>
        <dbReference type="Proteomes" id="UP000319148"/>
    </source>
</evidence>
<keyword evidence="3" id="KW-0597">Phosphoprotein</keyword>
<dbReference type="GO" id="GO:0005975">
    <property type="term" value="P:carbohydrate metabolic process"/>
    <property type="evidence" value="ECO:0007669"/>
    <property type="project" value="InterPro"/>
</dbReference>
<keyword evidence="6" id="KW-0413">Isomerase</keyword>
<dbReference type="SUPFAM" id="SSF55957">
    <property type="entry name" value="Phosphoglucomutase, C-terminal domain"/>
    <property type="match status" value="1"/>
</dbReference>
<dbReference type="InterPro" id="IPR036900">
    <property type="entry name" value="A-D-PHexomutase_C_sf"/>
</dbReference>
<dbReference type="PANTHER" id="PTHR43771:SF2">
    <property type="entry name" value="PHOSPHOMANNOMUTASE_PHOSPHOGLUCOMUTASE"/>
    <property type="match status" value="1"/>
</dbReference>
<dbReference type="Pfam" id="PF02879">
    <property type="entry name" value="PGM_PMM_II"/>
    <property type="match status" value="1"/>
</dbReference>
<sequence>MAHSFNPTVLREYDIRGIVGDTIKEQDAEALGRAFGTLVRRNGGRKVCVGYDGRLSSPSLEKALVSGLLATGLDVIRVGRGPTPMLYYSVFELDADGGIMITGSHNPPDYNGFKMMIGKESCFGERIQEIGRLSAAGDLESGEGTAADEEIFDRYVERILSDVDMESLARADLTVAWDTGNGAAGEVVEAVINRLPGEHILINGDIDGTFPAHHPDPTVEENLVQLQDCVAEEQCDLGLAFDGDGDRIGAVDSAGRIVWGDQLLAILSREVLEDQPGATIIADVKASQVLFDHIAASGGKPLMWKTGHSLIKSKMHETGAPLAGEMSGHIFFKHKFYGFDDAIYVALRLLNEVARTRGGLKALKDKLPQVINTPELRFPCSEERKFDIVPEVHKRLKEAGADVNDTDGVRVNTEDGWWLLRPSNTQDVLVARCEGRDEAALERLKEALADQLRASGIEPPAM</sequence>
<dbReference type="InterPro" id="IPR005845">
    <property type="entry name" value="A-D-PHexomutase_a/b/a-II"/>
</dbReference>
<evidence type="ECO:0000259" key="8">
    <source>
        <dbReference type="Pfam" id="PF00408"/>
    </source>
</evidence>
<dbReference type="Gene3D" id="3.40.120.10">
    <property type="entry name" value="Alpha-D-Glucose-1,6-Bisphosphate, subunit A, domain 3"/>
    <property type="match status" value="3"/>
</dbReference>
<dbReference type="Pfam" id="PF02880">
    <property type="entry name" value="PGM_PMM_III"/>
    <property type="match status" value="1"/>
</dbReference>
<organism evidence="12 13">
    <name type="scientific">Emcibacter nanhaiensis</name>
    <dbReference type="NCBI Taxonomy" id="1505037"/>
    <lineage>
        <taxon>Bacteria</taxon>
        <taxon>Pseudomonadati</taxon>
        <taxon>Pseudomonadota</taxon>
        <taxon>Alphaproteobacteria</taxon>
        <taxon>Emcibacterales</taxon>
        <taxon>Emcibacteraceae</taxon>
        <taxon>Emcibacter</taxon>
    </lineage>
</organism>
<evidence type="ECO:0000256" key="2">
    <source>
        <dbReference type="ARBA" id="ARBA00010231"/>
    </source>
</evidence>
<name>A0A501PRW9_9PROT</name>
<reference evidence="13" key="1">
    <citation type="submission" date="2019-06" db="EMBL/GenBank/DDBJ databases">
        <title>The complete genome of Emcibacter congregatus ZYLT.</title>
        <authorList>
            <person name="Zhao Z."/>
        </authorList>
    </citation>
    <scope>NUCLEOTIDE SEQUENCE [LARGE SCALE GENOMIC DNA]</scope>
    <source>
        <strain evidence="13">MCCC 1A06723</strain>
    </source>
</reference>
<dbReference type="AlphaFoldDB" id="A0A501PRW9"/>
<comment type="similarity">
    <text evidence="2 7">Belongs to the phosphohexose mutase family.</text>
</comment>
<protein>
    <submittedName>
        <fullName evidence="12">Phosphomannomutase/phosphoglucomutase</fullName>
    </submittedName>
</protein>
<dbReference type="InterPro" id="IPR005846">
    <property type="entry name" value="A-D-PHexomutase_a/b/a-III"/>
</dbReference>
<feature type="domain" description="Alpha-D-phosphohexomutase C-terminal" evidence="8">
    <location>
        <begin position="375"/>
        <end position="450"/>
    </location>
</feature>